<reference evidence="1 2" key="1">
    <citation type="submission" date="2016-01" db="EMBL/GenBank/DDBJ databases">
        <authorList>
            <person name="Oliw E.H."/>
        </authorList>
    </citation>
    <scope>NUCLEOTIDE SEQUENCE [LARGE SCALE GENOMIC DNA]</scope>
    <source>
        <strain evidence="1 2">MJR7757A</strain>
    </source>
</reference>
<comment type="caution">
    <text evidence="1">The sequence shown here is derived from an EMBL/GenBank/DDBJ whole genome shotgun (WGS) entry which is preliminary data.</text>
</comment>
<name>A0A133NBF3_CLOPF</name>
<accession>A0A133NBF3</accession>
<evidence type="ECO:0000313" key="2">
    <source>
        <dbReference type="Proteomes" id="UP000070646"/>
    </source>
</evidence>
<proteinExistence type="predicted"/>
<protein>
    <submittedName>
        <fullName evidence="1">Bacteriophage Gp15 protein</fullName>
    </submittedName>
</protein>
<dbReference type="PATRIC" id="fig|1502.174.peg.814"/>
<dbReference type="RefSeq" id="WP_060794873.1">
    <property type="nucleotide sequence ID" value="NZ_KQ956176.1"/>
</dbReference>
<dbReference type="AlphaFoldDB" id="A0A133NBF3"/>
<dbReference type="EMBL" id="LRPU01000029">
    <property type="protein sequence ID" value="KXA13626.1"/>
    <property type="molecule type" value="Genomic_DNA"/>
</dbReference>
<gene>
    <name evidence="1" type="ORF">HMPREF3222_00807</name>
</gene>
<organism evidence="1 2">
    <name type="scientific">Clostridium perfringens</name>
    <dbReference type="NCBI Taxonomy" id="1502"/>
    <lineage>
        <taxon>Bacteria</taxon>
        <taxon>Bacillati</taxon>
        <taxon>Bacillota</taxon>
        <taxon>Clostridia</taxon>
        <taxon>Eubacteriales</taxon>
        <taxon>Clostridiaceae</taxon>
        <taxon>Clostridium</taxon>
    </lineage>
</organism>
<dbReference type="Proteomes" id="UP000070646">
    <property type="component" value="Unassembled WGS sequence"/>
</dbReference>
<evidence type="ECO:0000313" key="1">
    <source>
        <dbReference type="EMBL" id="KXA13626.1"/>
    </source>
</evidence>
<dbReference type="InterPro" id="IPR009660">
    <property type="entry name" value="Phage_A500_Gp15"/>
</dbReference>
<dbReference type="Pfam" id="PF06854">
    <property type="entry name" value="Phage_Gp15"/>
    <property type="match status" value="1"/>
</dbReference>
<sequence length="203" mass="24014">MNILVDLVPEKVKINGKMYKINSDFRTSILFELLMDDEEVPSEILPFQALQLYYPKLPPKEDFEEAINKIMWFYGGGREDKEIFSKGNGSSSIEENNIYSFEYDDEYIYSAFLSQYNIDLQDIEYLHWWKFKAMFKGLSESHKIMEIIKYRSIDLSKIEDKKEKEFYKEMKNTFKLPDKINKCESEKLKSIEDALVNGGVLNI</sequence>